<sequence>MIAVTKATMTVTTIVAMIPQPPILAPPPAPPPPPPPAPPPPPPPEIHLILPSIQSPQSAPQQQPIQQPMQQPIQQPMQQPMQQFVQQPVQQPIQQAIPVVQPQTFAIPQYNPQPTQQFQAGFASPMGSQYSGGYPQMPAMASQPQMSMMGHMPFSYTNQQYQRPFSYGQPINEIPRYTSMPIVSPEVLQPQEFPYFSAPVKSNANWLGSYPWLMNGLIPYPKLSSFSQPAFAPQEIDFRPQSYDYENKYAYSSQQETRPIMPVMYSTPQSFYNTYPYKYKIVQQILEIGQPRLAVEFTTKCRGL</sequence>
<comment type="caution">
    <text evidence="2">The sequence shown here is derived from an EMBL/GenBank/DDBJ whole genome shotgun (WGS) entry which is preliminary data.</text>
</comment>
<evidence type="ECO:0000313" key="3">
    <source>
        <dbReference type="Proteomes" id="UP000031668"/>
    </source>
</evidence>
<protein>
    <submittedName>
        <fullName evidence="2">Uncharacterized protein</fullName>
    </submittedName>
</protein>
<dbReference type="EMBL" id="JWZT01005334">
    <property type="protein sequence ID" value="KII61521.1"/>
    <property type="molecule type" value="Genomic_DNA"/>
</dbReference>
<feature type="region of interest" description="Disordered" evidence="1">
    <location>
        <begin position="22"/>
        <end position="86"/>
    </location>
</feature>
<gene>
    <name evidence="2" type="ORF">RF11_10481</name>
</gene>
<accession>A0A0C2MIQ7</accession>
<reference evidence="2 3" key="1">
    <citation type="journal article" date="2014" name="Genome Biol. Evol.">
        <title>The genome of the myxosporean Thelohanellus kitauei shows adaptations to nutrient acquisition within its fish host.</title>
        <authorList>
            <person name="Yang Y."/>
            <person name="Xiong J."/>
            <person name="Zhou Z."/>
            <person name="Huo F."/>
            <person name="Miao W."/>
            <person name="Ran C."/>
            <person name="Liu Y."/>
            <person name="Zhang J."/>
            <person name="Feng J."/>
            <person name="Wang M."/>
            <person name="Wang M."/>
            <person name="Wang L."/>
            <person name="Yao B."/>
        </authorList>
    </citation>
    <scope>NUCLEOTIDE SEQUENCE [LARGE SCALE GENOMIC DNA]</scope>
    <source>
        <strain evidence="2">Wuqing</strain>
    </source>
</reference>
<dbReference type="Proteomes" id="UP000031668">
    <property type="component" value="Unassembled WGS sequence"/>
</dbReference>
<feature type="compositionally biased region" description="Low complexity" evidence="1">
    <location>
        <begin position="46"/>
        <end position="86"/>
    </location>
</feature>
<feature type="compositionally biased region" description="Pro residues" evidence="1">
    <location>
        <begin position="22"/>
        <end position="45"/>
    </location>
</feature>
<organism evidence="2 3">
    <name type="scientific">Thelohanellus kitauei</name>
    <name type="common">Myxosporean</name>
    <dbReference type="NCBI Taxonomy" id="669202"/>
    <lineage>
        <taxon>Eukaryota</taxon>
        <taxon>Metazoa</taxon>
        <taxon>Cnidaria</taxon>
        <taxon>Myxozoa</taxon>
        <taxon>Myxosporea</taxon>
        <taxon>Bivalvulida</taxon>
        <taxon>Platysporina</taxon>
        <taxon>Myxobolidae</taxon>
        <taxon>Thelohanellus</taxon>
    </lineage>
</organism>
<evidence type="ECO:0000256" key="1">
    <source>
        <dbReference type="SAM" id="MobiDB-lite"/>
    </source>
</evidence>
<dbReference type="AlphaFoldDB" id="A0A0C2MIQ7"/>
<proteinExistence type="predicted"/>
<evidence type="ECO:0000313" key="2">
    <source>
        <dbReference type="EMBL" id="KII61521.1"/>
    </source>
</evidence>
<name>A0A0C2MIQ7_THEKT</name>
<keyword evidence="3" id="KW-1185">Reference proteome</keyword>